<comment type="caution">
    <text evidence="4">The sequence shown here is derived from an EMBL/GenBank/DDBJ whole genome shotgun (WGS) entry which is preliminary data.</text>
</comment>
<evidence type="ECO:0000256" key="3">
    <source>
        <dbReference type="SAM" id="Phobius"/>
    </source>
</evidence>
<feature type="transmembrane region" description="Helical" evidence="3">
    <location>
        <begin position="31"/>
        <end position="50"/>
    </location>
</feature>
<organism evidence="4 5">
    <name type="scientific">Diaporthe vaccinii</name>
    <dbReference type="NCBI Taxonomy" id="105482"/>
    <lineage>
        <taxon>Eukaryota</taxon>
        <taxon>Fungi</taxon>
        <taxon>Dikarya</taxon>
        <taxon>Ascomycota</taxon>
        <taxon>Pezizomycotina</taxon>
        <taxon>Sordariomycetes</taxon>
        <taxon>Sordariomycetidae</taxon>
        <taxon>Diaporthales</taxon>
        <taxon>Diaporthaceae</taxon>
        <taxon>Diaporthe</taxon>
        <taxon>Diaporthe eres species complex</taxon>
    </lineage>
</organism>
<feature type="coiled-coil region" evidence="1">
    <location>
        <begin position="412"/>
        <end position="473"/>
    </location>
</feature>
<feature type="transmembrane region" description="Helical" evidence="3">
    <location>
        <begin position="6"/>
        <end position="24"/>
    </location>
</feature>
<keyword evidence="3" id="KW-1133">Transmembrane helix</keyword>
<proteinExistence type="predicted"/>
<dbReference type="EMBL" id="JBAWTH010000076">
    <property type="protein sequence ID" value="KAL2279390.1"/>
    <property type="molecule type" value="Genomic_DNA"/>
</dbReference>
<name>A0ABR4EAF7_9PEZI</name>
<gene>
    <name evidence="4" type="ORF">FJTKL_13460</name>
</gene>
<keyword evidence="5" id="KW-1185">Reference proteome</keyword>
<dbReference type="Proteomes" id="UP001600888">
    <property type="component" value="Unassembled WGS sequence"/>
</dbReference>
<evidence type="ECO:0000256" key="2">
    <source>
        <dbReference type="SAM" id="MobiDB-lite"/>
    </source>
</evidence>
<keyword evidence="3" id="KW-0812">Transmembrane</keyword>
<keyword evidence="3" id="KW-0472">Membrane</keyword>
<feature type="region of interest" description="Disordered" evidence="2">
    <location>
        <begin position="513"/>
        <end position="607"/>
    </location>
</feature>
<evidence type="ECO:0000313" key="4">
    <source>
        <dbReference type="EMBL" id="KAL2279390.1"/>
    </source>
</evidence>
<sequence length="607" mass="68866">MDAIQLAAIVASRLLLAWIFTWILKGLVKIFLPFSIPYSCLFLLCLAYSIQIKVIVKRPSQSEPAQFDPKSSSKCVHLELGDGLAEVKKELGILEELLEAYGTLIEKSGIVCREAFTQIYREQKEQLRQYNDFRKQYADQFGSIVNVLEGHRKDIAETSRAATEDKTSLCNIIGQYRQIVEDNQKFVRVHIDSVTETLKTQDTAITRHQELADSRDDSIQDTLQKQSKKIEHNSELIQKHGTSIDNVVSAHADLVAEYQKALDGLALLITANRIFSSIHEAPEWKSFGDHHTRRVVAGEEDTTDETQQLQLTRDHEKRISGPQLGTASANVVDNVQQIARTFRGTYDDMITAMKEKPEGMRHRNWLATRRINSVRVDDHDRNLDTISGMDQLMATVFGQLRDTLQSTVEARHAEAMEQLRRGQEDMERLRAEIGDIQGLRQQVREAQARRERLTEQDREIKALREEIRRLRNDVCQHVRDEIDHFLAESHSTTTAVSNVTGLRDGDTLTAATVTDPTDVTDSFHIPAAAPTDNDDGGAPDASVHEDDMAVDDEDDNGVGSDGEGRLMGDFLCRMMSREDWPDKKKSRRKTRKMYAIAKQRAEQQTEE</sequence>
<protein>
    <submittedName>
        <fullName evidence="4">Uncharacterized protein</fullName>
    </submittedName>
</protein>
<evidence type="ECO:0000313" key="5">
    <source>
        <dbReference type="Proteomes" id="UP001600888"/>
    </source>
</evidence>
<keyword evidence="1" id="KW-0175">Coiled coil</keyword>
<reference evidence="4 5" key="1">
    <citation type="submission" date="2024-03" db="EMBL/GenBank/DDBJ databases">
        <title>A high-quality draft genome sequence of Diaporthe vaccinii, a causative agent of upright dieback and viscid rot disease in cranberry plants.</title>
        <authorList>
            <person name="Sarrasin M."/>
            <person name="Lang B.F."/>
            <person name="Burger G."/>
        </authorList>
    </citation>
    <scope>NUCLEOTIDE SEQUENCE [LARGE SCALE GENOMIC DNA]</scope>
    <source>
        <strain evidence="4 5">IS7</strain>
    </source>
</reference>
<evidence type="ECO:0000256" key="1">
    <source>
        <dbReference type="SAM" id="Coils"/>
    </source>
</evidence>
<accession>A0ABR4EAF7</accession>